<comment type="cofactor">
    <cofactor evidence="8">
        <name>a divalent metal cation</name>
        <dbReference type="ChEBI" id="CHEBI:60240"/>
    </cofactor>
</comment>
<proteinExistence type="inferred from homology"/>
<feature type="binding site" evidence="8">
    <location>
        <position position="66"/>
    </location>
    <ligand>
        <name>NAD(+)</name>
        <dbReference type="ChEBI" id="CHEBI:57540"/>
    </ligand>
</feature>
<dbReference type="GO" id="GO:0006741">
    <property type="term" value="P:NADP+ biosynthetic process"/>
    <property type="evidence" value="ECO:0007669"/>
    <property type="project" value="UniProtKB-UniRule"/>
</dbReference>
<dbReference type="RefSeq" id="WP_129030119.1">
    <property type="nucleotide sequence ID" value="NZ_AP026806.1"/>
</dbReference>
<evidence type="ECO:0000256" key="5">
    <source>
        <dbReference type="ARBA" id="ARBA00022857"/>
    </source>
</evidence>
<feature type="active site" description="Proton acceptor" evidence="8">
    <location>
        <position position="61"/>
    </location>
</feature>
<dbReference type="InterPro" id="IPR002504">
    <property type="entry name" value="NADK"/>
</dbReference>
<dbReference type="PANTHER" id="PTHR20275:SF0">
    <property type="entry name" value="NAD KINASE"/>
    <property type="match status" value="1"/>
</dbReference>
<dbReference type="InterPro" id="IPR017438">
    <property type="entry name" value="ATP-NAD_kinase_N"/>
</dbReference>
<dbReference type="AlphaFoldDB" id="A0A4Q0VE75"/>
<keyword evidence="4 8" id="KW-0067">ATP-binding</keyword>
<comment type="catalytic activity">
    <reaction evidence="7 8">
        <text>NAD(+) + ATP = ADP + NADP(+) + H(+)</text>
        <dbReference type="Rhea" id="RHEA:18629"/>
        <dbReference type="ChEBI" id="CHEBI:15378"/>
        <dbReference type="ChEBI" id="CHEBI:30616"/>
        <dbReference type="ChEBI" id="CHEBI:57540"/>
        <dbReference type="ChEBI" id="CHEBI:58349"/>
        <dbReference type="ChEBI" id="CHEBI:456216"/>
        <dbReference type="EC" id="2.7.1.23"/>
    </reaction>
</comment>
<keyword evidence="2 8" id="KW-0547">Nucleotide-binding</keyword>
<evidence type="ECO:0000313" key="10">
    <source>
        <dbReference type="EMBL" id="RXI49421.1"/>
    </source>
</evidence>
<dbReference type="InterPro" id="IPR016064">
    <property type="entry name" value="NAD/diacylglycerol_kinase_sf"/>
</dbReference>
<feature type="binding site" evidence="8">
    <location>
        <begin position="61"/>
        <end position="62"/>
    </location>
    <ligand>
        <name>NAD(+)</name>
        <dbReference type="ChEBI" id="CHEBI:57540"/>
    </ligand>
</feature>
<evidence type="ECO:0000313" key="12">
    <source>
        <dbReference type="Proteomes" id="UP001321763"/>
    </source>
</evidence>
<feature type="binding site" evidence="8">
    <location>
        <begin position="175"/>
        <end position="180"/>
    </location>
    <ligand>
        <name>NAD(+)</name>
        <dbReference type="ChEBI" id="CHEBI:57540"/>
    </ligand>
</feature>
<evidence type="ECO:0000256" key="8">
    <source>
        <dbReference type="HAMAP-Rule" id="MF_00361"/>
    </source>
</evidence>
<dbReference type="HAMAP" id="MF_00361">
    <property type="entry name" value="NAD_kinase"/>
    <property type="match status" value="1"/>
</dbReference>
<dbReference type="Gene3D" id="2.60.200.30">
    <property type="entry name" value="Probable inorganic polyphosphate/atp-NAD kinase, domain 2"/>
    <property type="match status" value="1"/>
</dbReference>
<dbReference type="Pfam" id="PF01513">
    <property type="entry name" value="NAD_kinase"/>
    <property type="match status" value="1"/>
</dbReference>
<evidence type="ECO:0000256" key="1">
    <source>
        <dbReference type="ARBA" id="ARBA00022679"/>
    </source>
</evidence>
<keyword evidence="6 8" id="KW-0520">NAD</keyword>
<dbReference type="GO" id="GO:0019674">
    <property type="term" value="P:NAD+ metabolic process"/>
    <property type="evidence" value="ECO:0007669"/>
    <property type="project" value="InterPro"/>
</dbReference>
<evidence type="ECO:0000256" key="6">
    <source>
        <dbReference type="ARBA" id="ARBA00023027"/>
    </source>
</evidence>
<feature type="binding site" evidence="8">
    <location>
        <begin position="134"/>
        <end position="135"/>
    </location>
    <ligand>
        <name>NAD(+)</name>
        <dbReference type="ChEBI" id="CHEBI:57540"/>
    </ligand>
</feature>
<protein>
    <recommendedName>
        <fullName evidence="8">NAD kinase</fullName>
        <ecNumber evidence="8">2.7.1.23</ecNumber>
    </recommendedName>
    <alternativeName>
        <fullName evidence="8">ATP-dependent NAD kinase</fullName>
    </alternativeName>
</protein>
<dbReference type="Pfam" id="PF20143">
    <property type="entry name" value="NAD_kinase_C"/>
    <property type="match status" value="1"/>
</dbReference>
<reference evidence="10 11" key="1">
    <citation type="submission" date="2018-06" db="EMBL/GenBank/DDBJ databases">
        <title>Genome conservation of Clostridium tetani.</title>
        <authorList>
            <person name="Bruggemann H."/>
            <person name="Popoff M.R."/>
        </authorList>
    </citation>
    <scope>NUCLEOTIDE SEQUENCE [LARGE SCALE GENOMIC DNA]</scope>
    <source>
        <strain evidence="10 11">2017.061</strain>
    </source>
</reference>
<evidence type="ECO:0000313" key="11">
    <source>
        <dbReference type="Proteomes" id="UP000290921"/>
    </source>
</evidence>
<comment type="function">
    <text evidence="8">Involved in the regulation of the intracellular balance of NAD and NADP, and is a key enzyme in the biosynthesis of NADP. Catalyzes specifically the phosphorylation on 2'-hydroxyl of the adenosine moiety of NAD to yield NADP.</text>
</comment>
<dbReference type="SUPFAM" id="SSF111331">
    <property type="entry name" value="NAD kinase/diacylglycerol kinase-like"/>
    <property type="match status" value="1"/>
</dbReference>
<dbReference type="GO" id="GO:0005524">
    <property type="term" value="F:ATP binding"/>
    <property type="evidence" value="ECO:0007669"/>
    <property type="project" value="UniProtKB-KW"/>
</dbReference>
<keyword evidence="8" id="KW-0963">Cytoplasm</keyword>
<dbReference type="GO" id="GO:0046872">
    <property type="term" value="F:metal ion binding"/>
    <property type="evidence" value="ECO:0007669"/>
    <property type="project" value="UniProtKB-UniRule"/>
</dbReference>
<keyword evidence="1 8" id="KW-0808">Transferase</keyword>
<accession>A0A4Q0VE75</accession>
<dbReference type="InterPro" id="IPR017437">
    <property type="entry name" value="ATP-NAD_kinase_PpnK-typ_C"/>
</dbReference>
<reference evidence="9 12" key="2">
    <citation type="submission" date="2022-09" db="EMBL/GenBank/DDBJ databases">
        <title>complete genome sequences of Clostridium tetani str. KHSU-234311-028 isolated from soil.</title>
        <authorList>
            <person name="Sekizuka T."/>
            <person name="Shitada C."/>
            <person name="Takahashi M."/>
            <person name="Kuroda M."/>
        </authorList>
    </citation>
    <scope>NUCLEOTIDE SEQUENCE [LARGE SCALE GENOMIC DNA]</scope>
    <source>
        <strain evidence="9 12">KHSU-234311-028</strain>
    </source>
</reference>
<dbReference type="Proteomes" id="UP000290921">
    <property type="component" value="Unassembled WGS sequence"/>
</dbReference>
<evidence type="ECO:0000256" key="7">
    <source>
        <dbReference type="ARBA" id="ARBA00047925"/>
    </source>
</evidence>
<keyword evidence="3 8" id="KW-0418">Kinase</keyword>
<organism evidence="10 11">
    <name type="scientific">Clostridium tetani</name>
    <dbReference type="NCBI Taxonomy" id="1513"/>
    <lineage>
        <taxon>Bacteria</taxon>
        <taxon>Bacillati</taxon>
        <taxon>Bacillota</taxon>
        <taxon>Clostridia</taxon>
        <taxon>Eubacteriales</taxon>
        <taxon>Clostridiaceae</taxon>
        <taxon>Clostridium</taxon>
    </lineage>
</organism>
<evidence type="ECO:0000256" key="2">
    <source>
        <dbReference type="ARBA" id="ARBA00022741"/>
    </source>
</evidence>
<evidence type="ECO:0000313" key="9">
    <source>
        <dbReference type="EMBL" id="BDR81281.1"/>
    </source>
</evidence>
<dbReference type="Proteomes" id="UP001321763">
    <property type="component" value="Chromosome"/>
</dbReference>
<name>A0A4Q0VE75_CLOTA</name>
<dbReference type="EC" id="2.7.1.23" evidence="8"/>
<comment type="similarity">
    <text evidence="8">Belongs to the NAD kinase family.</text>
</comment>
<gene>
    <name evidence="8 9" type="primary">nadK</name>
    <name evidence="10" type="ORF">DP130_05030</name>
    <name evidence="9" type="ORF">K234311028_15270</name>
</gene>
<dbReference type="GO" id="GO:0003951">
    <property type="term" value="F:NAD+ kinase activity"/>
    <property type="evidence" value="ECO:0007669"/>
    <property type="project" value="UniProtKB-UniRule"/>
</dbReference>
<keyword evidence="5 8" id="KW-0521">NADP</keyword>
<sequence>MRYVGINVNTSKDMEDRLLKKIVEAIEDNCKNVEVKIYKDSIGLEKKETENLELVIVLGGDGTILKASKYLAKYNVPILGINIGNLGFLTETESSNFIFSIRNYFKGKYYIEERNMVQCTTEYKGIKKEFHGLNDIVVTKGDVGKTAKYDLYIDGNFYTKLSSDGVIVSTSTGSTAYSLSAGGPIIYPTLDVLCLTPICGHSLRTRSIVLNHKSIIKIISQSENAILTVDGEEINFLENVKEFLITSSPYKCKLIKLEGEHRDYYSILRNKLYL</sequence>
<comment type="caution">
    <text evidence="8">Lacks conserved residue(s) required for the propagation of feature annotation.</text>
</comment>
<dbReference type="Gene3D" id="3.40.50.10330">
    <property type="entry name" value="Probable inorganic polyphosphate/atp-NAD kinase, domain 1"/>
    <property type="match status" value="1"/>
</dbReference>
<dbReference type="EMBL" id="AP026818">
    <property type="protein sequence ID" value="BDR81281.1"/>
    <property type="molecule type" value="Genomic_DNA"/>
</dbReference>
<comment type="subcellular location">
    <subcellularLocation>
        <location evidence="8">Cytoplasm</location>
    </subcellularLocation>
</comment>
<feature type="binding site" evidence="8">
    <location>
        <position position="145"/>
    </location>
    <ligand>
        <name>NAD(+)</name>
        <dbReference type="ChEBI" id="CHEBI:57540"/>
    </ligand>
</feature>
<evidence type="ECO:0000256" key="4">
    <source>
        <dbReference type="ARBA" id="ARBA00022840"/>
    </source>
</evidence>
<dbReference type="GO" id="GO:0005737">
    <property type="term" value="C:cytoplasm"/>
    <property type="evidence" value="ECO:0007669"/>
    <property type="project" value="UniProtKB-SubCell"/>
</dbReference>
<evidence type="ECO:0000256" key="3">
    <source>
        <dbReference type="ARBA" id="ARBA00022777"/>
    </source>
</evidence>
<dbReference type="EMBL" id="QMAP01000004">
    <property type="protein sequence ID" value="RXI49421.1"/>
    <property type="molecule type" value="Genomic_DNA"/>
</dbReference>
<feature type="binding site" evidence="8">
    <location>
        <position position="164"/>
    </location>
    <ligand>
        <name>NAD(+)</name>
        <dbReference type="ChEBI" id="CHEBI:57540"/>
    </ligand>
</feature>
<dbReference type="PANTHER" id="PTHR20275">
    <property type="entry name" value="NAD KINASE"/>
    <property type="match status" value="1"/>
</dbReference>
<dbReference type="GO" id="GO:0051287">
    <property type="term" value="F:NAD binding"/>
    <property type="evidence" value="ECO:0007669"/>
    <property type="project" value="UniProtKB-ARBA"/>
</dbReference>